<dbReference type="EMBL" id="BAABFC010000014">
    <property type="protein sequence ID" value="GAA4501032.1"/>
    <property type="molecule type" value="Genomic_DNA"/>
</dbReference>
<keyword evidence="4" id="KW-0436">Ligase</keyword>
<dbReference type="Proteomes" id="UP001501321">
    <property type="component" value="Unassembled WGS sequence"/>
</dbReference>
<protein>
    <submittedName>
        <fullName evidence="4">Long-chain fatty acid--CoA ligase</fullName>
    </submittedName>
</protein>
<keyword evidence="2" id="KW-0067">ATP-binding</keyword>
<keyword evidence="5" id="KW-1185">Reference proteome</keyword>
<feature type="domain" description="AMP-dependent synthetase/ligase" evidence="3">
    <location>
        <begin position="12"/>
        <end position="423"/>
    </location>
</feature>
<dbReference type="PANTHER" id="PTHR43272">
    <property type="entry name" value="LONG-CHAIN-FATTY-ACID--COA LIGASE"/>
    <property type="match status" value="1"/>
</dbReference>
<reference evidence="5" key="1">
    <citation type="journal article" date="2019" name="Int. J. Syst. Evol. Microbiol.">
        <title>The Global Catalogue of Microorganisms (GCM) 10K type strain sequencing project: providing services to taxonomists for standard genome sequencing and annotation.</title>
        <authorList>
            <consortium name="The Broad Institute Genomics Platform"/>
            <consortium name="The Broad Institute Genome Sequencing Center for Infectious Disease"/>
            <person name="Wu L."/>
            <person name="Ma J."/>
        </authorList>
    </citation>
    <scope>NUCLEOTIDE SEQUENCE [LARGE SCALE GENOMIC DNA]</scope>
    <source>
        <strain evidence="5">JCM 32226</strain>
    </source>
</reference>
<dbReference type="RefSeq" id="WP_345013328.1">
    <property type="nucleotide sequence ID" value="NZ_BAABFC010000014.1"/>
</dbReference>
<dbReference type="GO" id="GO:0016874">
    <property type="term" value="F:ligase activity"/>
    <property type="evidence" value="ECO:0007669"/>
    <property type="project" value="UniProtKB-KW"/>
</dbReference>
<comment type="caution">
    <text evidence="4">The sequence shown here is derived from an EMBL/GenBank/DDBJ whole genome shotgun (WGS) entry which is preliminary data.</text>
</comment>
<dbReference type="SUPFAM" id="SSF56801">
    <property type="entry name" value="Acetyl-CoA synthetase-like"/>
    <property type="match status" value="1"/>
</dbReference>
<gene>
    <name evidence="4" type="ORF">GCM10023095_23630</name>
</gene>
<evidence type="ECO:0000313" key="5">
    <source>
        <dbReference type="Proteomes" id="UP001501321"/>
    </source>
</evidence>
<evidence type="ECO:0000313" key="4">
    <source>
        <dbReference type="EMBL" id="GAA4501032.1"/>
    </source>
</evidence>
<dbReference type="InterPro" id="IPR020845">
    <property type="entry name" value="AMP-binding_CS"/>
</dbReference>
<sequence>MHELHYLDVIRKRIEGMNDQPALRGQHQGQWQDVSWRQLGQQMDCIAQGLIALGHGEGDRVGILSPNLVSWTLADLGILAARGVTVPLYATNTLAQSNYVLNDAGIRILFVGDQEQFANACELLAQGALQHLIWLGDSLPQPCADARILTLPQLLTLGDEASLVQIRQARETRMQLSDLFTLVYTSGTTGEPKGVMLDFANLAAAMEQHHRRVKLTPQDVSLCMLPLSHIYERGWSFYILYCGVLNVYMSDPRQVMQVLNEVKPTLMCAVPRIYEKAYAQIQAKVAAAPAWRRALFAWGCRLGDKVVARRQARERLPLWLRASYGLADRLIFRPIRARFGGRIRMLPIGGARLADEVNRFFLGAGFPIKYGYGMTETLATVSCWEDDCLPLGSTGRPMPGLQVRLGPDNEIQVKGPTMMRGYFNKPAATAEVFTEDGYLRTGDAGYLDVGGNLVFTERLKELMKTSTGKYVAPQLVEGTLGKDRFIEQIAIIADARHYVSALIVPCFQSLEEYARSIGLSYQNKAELLSNLKVKEFFEQRINELQQGLAKFEQVKVFTLLPRPFAMEKGELTPTLKLRRKVIEQAFRHEIEAMYAK</sequence>
<evidence type="ECO:0000256" key="1">
    <source>
        <dbReference type="ARBA" id="ARBA00022741"/>
    </source>
</evidence>
<proteinExistence type="predicted"/>
<dbReference type="CDD" id="cd05907">
    <property type="entry name" value="VL_LC_FACS_like"/>
    <property type="match status" value="1"/>
</dbReference>
<keyword evidence="4" id="KW-0378">Hydrolase</keyword>
<dbReference type="Pfam" id="PF00501">
    <property type="entry name" value="AMP-binding"/>
    <property type="match status" value="1"/>
</dbReference>
<name>A0ABP8QD35_9GAMM</name>
<accession>A0ABP8QD35</accession>
<evidence type="ECO:0000256" key="2">
    <source>
        <dbReference type="ARBA" id="ARBA00022840"/>
    </source>
</evidence>
<keyword evidence="1" id="KW-0547">Nucleotide-binding</keyword>
<dbReference type="InterPro" id="IPR042099">
    <property type="entry name" value="ANL_N_sf"/>
</dbReference>
<dbReference type="PROSITE" id="PS00455">
    <property type="entry name" value="AMP_BINDING"/>
    <property type="match status" value="1"/>
</dbReference>
<dbReference type="Gene3D" id="3.40.50.12780">
    <property type="entry name" value="N-terminal domain of ligase-like"/>
    <property type="match status" value="2"/>
</dbReference>
<organism evidence="4 5">
    <name type="scientific">Pseudaeromonas paramecii</name>
    <dbReference type="NCBI Taxonomy" id="2138166"/>
    <lineage>
        <taxon>Bacteria</taxon>
        <taxon>Pseudomonadati</taxon>
        <taxon>Pseudomonadota</taxon>
        <taxon>Gammaproteobacteria</taxon>
        <taxon>Aeromonadales</taxon>
        <taxon>Aeromonadaceae</taxon>
        <taxon>Pseudaeromonas</taxon>
    </lineage>
</organism>
<dbReference type="PANTHER" id="PTHR43272:SF33">
    <property type="entry name" value="AMP-BINDING DOMAIN-CONTAINING PROTEIN-RELATED"/>
    <property type="match status" value="1"/>
</dbReference>
<evidence type="ECO:0000259" key="3">
    <source>
        <dbReference type="Pfam" id="PF00501"/>
    </source>
</evidence>
<dbReference type="InterPro" id="IPR000873">
    <property type="entry name" value="AMP-dep_synth/lig_dom"/>
</dbReference>
<dbReference type="GO" id="GO:0016787">
    <property type="term" value="F:hydrolase activity"/>
    <property type="evidence" value="ECO:0007669"/>
    <property type="project" value="UniProtKB-KW"/>
</dbReference>
<dbReference type="Pfam" id="PF23562">
    <property type="entry name" value="AMP-binding_C_3"/>
    <property type="match status" value="1"/>
</dbReference>